<evidence type="ECO:0000313" key="1">
    <source>
        <dbReference type="EMBL" id="ASR76525.1"/>
    </source>
</evidence>
<reference evidence="1 2" key="1">
    <citation type="submission" date="2017-06" db="EMBL/GenBank/DDBJ databases">
        <authorList>
            <person name="Mageeney C.M."/>
            <person name="Olugbade I.D."/>
            <person name="Kenna M.A."/>
            <person name="Ware V.C."/>
            <person name="Garlena R.A."/>
            <person name="Russell D.A."/>
            <person name="Pope W.H."/>
            <person name="Jacobs-Sera D."/>
            <person name="Hendrix R.W."/>
            <person name="Hatfull G.F."/>
        </authorList>
    </citation>
    <scope>NUCLEOTIDE SEQUENCE [LARGE SCALE GENOMIC DNA]</scope>
</reference>
<sequence length="175" mass="19831">MPKELDTLDRIEQMNTVVAAHLKGDNATAIARSTGMKRAQVIEYIDEWKLIAQNNKAIQARATEALTGMDEHYNMIIRELWEVLEEADMNNDLKTKTTVLKNLADVEGKRVDLLQKAGLIDSQHAGDEVIEMERKHEILISILREVTSDCPHCKVEVARRLSRVTDKTETIVVPN</sequence>
<organism evidence="1 2">
    <name type="scientific">Streptomyces phage Sushi23</name>
    <dbReference type="NCBI Taxonomy" id="2015806"/>
    <lineage>
        <taxon>Viruses</taxon>
        <taxon>Duplodnaviria</taxon>
        <taxon>Heunggongvirae</taxon>
        <taxon>Uroviricota</taxon>
        <taxon>Caudoviricetes</taxon>
        <taxon>Stanwilliamsviridae</taxon>
        <taxon>Boydwoodruffvirinae</taxon>
        <taxon>Samistivirus</taxon>
        <taxon>Samistivirus peebs</taxon>
    </lineage>
</organism>
<gene>
    <name evidence="1" type="ORF">SEA_SUSHI23_94</name>
</gene>
<evidence type="ECO:0008006" key="3">
    <source>
        <dbReference type="Google" id="ProtNLM"/>
    </source>
</evidence>
<accession>A0A222YZ43</accession>
<proteinExistence type="predicted"/>
<dbReference type="EMBL" id="MF358542">
    <property type="protein sequence ID" value="ASR76525.1"/>
    <property type="molecule type" value="Genomic_DNA"/>
</dbReference>
<evidence type="ECO:0000313" key="2">
    <source>
        <dbReference type="Proteomes" id="UP000225758"/>
    </source>
</evidence>
<protein>
    <recommendedName>
        <fullName evidence="3">Helix-turn-helix DNA binding domain protein</fullName>
    </recommendedName>
</protein>
<name>A0A222YZ43_9CAUD</name>
<dbReference type="Proteomes" id="UP000225758">
    <property type="component" value="Segment"/>
</dbReference>